<feature type="transmembrane region" description="Helical" evidence="1">
    <location>
        <begin position="248"/>
        <end position="270"/>
    </location>
</feature>
<dbReference type="Proteomes" id="UP000760819">
    <property type="component" value="Unassembled WGS sequence"/>
</dbReference>
<reference evidence="2" key="1">
    <citation type="submission" date="2020-04" db="EMBL/GenBank/DDBJ databases">
        <authorList>
            <person name="Zhang T."/>
        </authorList>
    </citation>
    <scope>NUCLEOTIDE SEQUENCE</scope>
    <source>
        <strain evidence="2">HKST-UBA12</strain>
    </source>
</reference>
<feature type="transmembrane region" description="Helical" evidence="1">
    <location>
        <begin position="121"/>
        <end position="142"/>
    </location>
</feature>
<name>A0A955I5C6_9BACT</name>
<sequence length="332" mass="36107">MDFLSQLSALISSQGSALIAGVIAAFTPCILALIPLFLYRFGIWGEPGKHDWKRVVREIGLLLIGYFVSFALSGVVFQQLTNSNFVNATRLTLGLLLLLIGVFQLFGYISVQFINKFSNPLAIGLALPFVISFSPCVLPYFSTLIAGSLSANSVINFTLFGVGILLPAILIALLGKFALGTLRRSQPILHKIEKFSGLLIIFSGFYLATQLVQVTRLDIAIAATALLAVFTWQAYRQWRQRASHTVRNLRNIIISVLLWLAVLIYLLAIAPSTDAGLVGESFVLACSGGHTTCEICTTVALMLALVAVVMAYTVLTATRAGRKFRLTFVPES</sequence>
<dbReference type="EMBL" id="JAGQLI010000021">
    <property type="protein sequence ID" value="MCA9378866.1"/>
    <property type="molecule type" value="Genomic_DNA"/>
</dbReference>
<proteinExistence type="predicted"/>
<comment type="caution">
    <text evidence="2">The sequence shown here is derived from an EMBL/GenBank/DDBJ whole genome shotgun (WGS) entry which is preliminary data.</text>
</comment>
<organism evidence="2 3">
    <name type="scientific">Candidatus Dojkabacteria bacterium</name>
    <dbReference type="NCBI Taxonomy" id="2099670"/>
    <lineage>
        <taxon>Bacteria</taxon>
        <taxon>Candidatus Dojkabacteria</taxon>
    </lineage>
</organism>
<feature type="transmembrane region" description="Helical" evidence="1">
    <location>
        <begin position="282"/>
        <end position="315"/>
    </location>
</feature>
<keyword evidence="1" id="KW-0812">Transmembrane</keyword>
<dbReference type="AlphaFoldDB" id="A0A955I5C6"/>
<feature type="transmembrane region" description="Helical" evidence="1">
    <location>
        <begin position="195"/>
        <end position="213"/>
    </location>
</feature>
<feature type="transmembrane region" description="Helical" evidence="1">
    <location>
        <begin position="219"/>
        <end position="236"/>
    </location>
</feature>
<feature type="transmembrane region" description="Helical" evidence="1">
    <location>
        <begin position="59"/>
        <end position="79"/>
    </location>
</feature>
<keyword evidence="1" id="KW-1133">Transmembrane helix</keyword>
<keyword evidence="1" id="KW-0472">Membrane</keyword>
<feature type="transmembrane region" description="Helical" evidence="1">
    <location>
        <begin position="17"/>
        <end position="38"/>
    </location>
</feature>
<feature type="transmembrane region" description="Helical" evidence="1">
    <location>
        <begin position="91"/>
        <end position="109"/>
    </location>
</feature>
<evidence type="ECO:0008006" key="4">
    <source>
        <dbReference type="Google" id="ProtNLM"/>
    </source>
</evidence>
<evidence type="ECO:0000313" key="2">
    <source>
        <dbReference type="EMBL" id="MCA9378866.1"/>
    </source>
</evidence>
<gene>
    <name evidence="2" type="ORF">KC640_00405</name>
</gene>
<feature type="transmembrane region" description="Helical" evidence="1">
    <location>
        <begin position="154"/>
        <end position="174"/>
    </location>
</feature>
<evidence type="ECO:0000256" key="1">
    <source>
        <dbReference type="SAM" id="Phobius"/>
    </source>
</evidence>
<accession>A0A955I5C6</accession>
<protein>
    <recommendedName>
        <fullName evidence="4">Cytochrome C biogenesis protein transmembrane domain-containing protein</fullName>
    </recommendedName>
</protein>
<reference evidence="2" key="2">
    <citation type="journal article" date="2021" name="Microbiome">
        <title>Successional dynamics and alternative stable states in a saline activated sludge microbial community over 9 years.</title>
        <authorList>
            <person name="Wang Y."/>
            <person name="Ye J."/>
            <person name="Ju F."/>
            <person name="Liu L."/>
            <person name="Boyd J.A."/>
            <person name="Deng Y."/>
            <person name="Parks D.H."/>
            <person name="Jiang X."/>
            <person name="Yin X."/>
            <person name="Woodcroft B.J."/>
            <person name="Tyson G.W."/>
            <person name="Hugenholtz P."/>
            <person name="Polz M.F."/>
            <person name="Zhang T."/>
        </authorList>
    </citation>
    <scope>NUCLEOTIDE SEQUENCE</scope>
    <source>
        <strain evidence="2">HKST-UBA12</strain>
    </source>
</reference>
<evidence type="ECO:0000313" key="3">
    <source>
        <dbReference type="Proteomes" id="UP000760819"/>
    </source>
</evidence>